<feature type="transmembrane region" description="Helical" evidence="2">
    <location>
        <begin position="32"/>
        <end position="56"/>
    </location>
</feature>
<dbReference type="Proteomes" id="UP000001505">
    <property type="component" value="Chromosome"/>
</dbReference>
<keyword evidence="2" id="KW-1133">Transmembrane helix</keyword>
<name>D6YSN1_WADCW</name>
<evidence type="ECO:0000256" key="2">
    <source>
        <dbReference type="SAM" id="Phobius"/>
    </source>
</evidence>
<evidence type="ECO:0000313" key="4">
    <source>
        <dbReference type="Proteomes" id="UP000001505"/>
    </source>
</evidence>
<feature type="transmembrane region" description="Helical" evidence="2">
    <location>
        <begin position="107"/>
        <end position="128"/>
    </location>
</feature>
<feature type="region of interest" description="Disordered" evidence="1">
    <location>
        <begin position="390"/>
        <end position="412"/>
    </location>
</feature>
<evidence type="ECO:0000313" key="3">
    <source>
        <dbReference type="EMBL" id="ADI39076.1"/>
    </source>
</evidence>
<dbReference type="KEGG" id="wch:wcw_1735"/>
<keyword evidence="2" id="KW-0472">Membrane</keyword>
<sequence length="412" mass="46960">MTGTIFSILVAIFLFFNPIAKAVAVNPIPFGILLFLIGAITLLSALLITLFSWGPLQKAEQHATPGVMRTFAGDKNLKLTATLIIVFLILTYVFIIDLLFIHAFNPTYLLMGWTIILGITIDVIKHLLHRVMNYLDPRHVIEYFGEKAEESVRKSDFKTVCDWYDTFSEISMKALAKHDTTLCLNSIDRMRSLTKHYLAQAKNIHFNDEEAKGDHVNYTLFYFFQRVEMIYESALRQKLEPVCSHIVTMLGKAAIYCAKFDISVAHYPLFYLGKLTNAAQKKKLEEVGSRSSLTMLEVAKVILNEVDLQYVDIKETFLTIVNNMHQIAQETFRNNKSTNINLLIQPLYQLKDLFLQGKAASHQDTPIILSNIDQVLNEFTTLETVLSTMPPASEMEKEKQEMEQTENKETDG</sequence>
<dbReference type="HOGENOM" id="CLU_663656_0_0_0"/>
<feature type="compositionally biased region" description="Basic and acidic residues" evidence="1">
    <location>
        <begin position="394"/>
        <end position="412"/>
    </location>
</feature>
<protein>
    <submittedName>
        <fullName evidence="3">Uncharacterized protein</fullName>
    </submittedName>
</protein>
<dbReference type="STRING" id="716544.wcw_1735"/>
<dbReference type="EMBL" id="CP001928">
    <property type="protein sequence ID" value="ADI39076.1"/>
    <property type="molecule type" value="Genomic_DNA"/>
</dbReference>
<organism evidence="3 4">
    <name type="scientific">Waddlia chondrophila (strain ATCC VR-1470 / WSU 86-1044)</name>
    <dbReference type="NCBI Taxonomy" id="716544"/>
    <lineage>
        <taxon>Bacteria</taxon>
        <taxon>Pseudomonadati</taxon>
        <taxon>Chlamydiota</taxon>
        <taxon>Chlamydiia</taxon>
        <taxon>Parachlamydiales</taxon>
        <taxon>Waddliaceae</taxon>
        <taxon>Waddlia</taxon>
    </lineage>
</organism>
<reference evidence="3 4" key="1">
    <citation type="journal article" date="2010" name="PLoS ONE">
        <title>The Waddlia genome: a window into chlamydial biology.</title>
        <authorList>
            <person name="Bertelli C."/>
            <person name="Collyn F."/>
            <person name="Croxatto A."/>
            <person name="Ruckert C."/>
            <person name="Polkinghorne A."/>
            <person name="Kebbi-Beghdadi C."/>
            <person name="Goesmann A."/>
            <person name="Vaughan L."/>
            <person name="Greub G."/>
        </authorList>
    </citation>
    <scope>NUCLEOTIDE SEQUENCE [LARGE SCALE GENOMIC DNA]</scope>
    <source>
        <strain evidence="4">ATCC VR-1470 / WSU 86-1044</strain>
    </source>
</reference>
<accession>D6YSN1</accession>
<feature type="transmembrane region" description="Helical" evidence="2">
    <location>
        <begin position="77"/>
        <end position="101"/>
    </location>
</feature>
<proteinExistence type="predicted"/>
<keyword evidence="4" id="KW-1185">Reference proteome</keyword>
<dbReference type="OrthoDB" id="20807at2"/>
<dbReference type="RefSeq" id="WP_013182780.1">
    <property type="nucleotide sequence ID" value="NC_014225.1"/>
</dbReference>
<gene>
    <name evidence="3" type="ordered locus">wcw_1735</name>
</gene>
<dbReference type="eggNOG" id="ENOG5030UPR">
    <property type="taxonomic scope" value="Bacteria"/>
</dbReference>
<evidence type="ECO:0000256" key="1">
    <source>
        <dbReference type="SAM" id="MobiDB-lite"/>
    </source>
</evidence>
<keyword evidence="2" id="KW-0812">Transmembrane</keyword>
<dbReference type="AlphaFoldDB" id="D6YSN1"/>